<dbReference type="InterPro" id="IPR051291">
    <property type="entry name" value="CIMAP"/>
</dbReference>
<dbReference type="PANTHER" id="PTHR21580">
    <property type="entry name" value="SHIPPO-1-RELATED"/>
    <property type="match status" value="1"/>
</dbReference>
<feature type="compositionally biased region" description="Polar residues" evidence="1">
    <location>
        <begin position="107"/>
        <end position="125"/>
    </location>
</feature>
<dbReference type="PANTHER" id="PTHR21580:SF28">
    <property type="entry name" value="BOREALIN N-TERMINAL DOMAIN-CONTAINING PROTEIN-RELATED"/>
    <property type="match status" value="1"/>
</dbReference>
<accession>A0A813KQR6</accession>
<organism evidence="2 3">
    <name type="scientific">Polarella glacialis</name>
    <name type="common">Dinoflagellate</name>
    <dbReference type="NCBI Taxonomy" id="89957"/>
    <lineage>
        <taxon>Eukaryota</taxon>
        <taxon>Sar</taxon>
        <taxon>Alveolata</taxon>
        <taxon>Dinophyceae</taxon>
        <taxon>Suessiales</taxon>
        <taxon>Suessiaceae</taxon>
        <taxon>Polarella</taxon>
    </lineage>
</organism>
<gene>
    <name evidence="2" type="ORF">PGLA2088_LOCUS36086</name>
</gene>
<sequence>MTSPRANSADGHKKAPMHPTLLGLSHIRRSPKWSFNSGREAAQTERRSADAPGPGTYGVQSPDVTSRYRRGPVISFGTAGRDVLTKTKVPGPGAYSAGKDAKDLGATGQSWTMSPRRNQSKSGTGETPGPGTHSLRTILGDGPKYTVSKRYDDPNKHLGPGPGEYHQAQQTSELPSWGFGKSNRPDTVGAAHLATPGPGAYMVGSTVGNGPRVTMKGRHPGPRPQQMPGPGAHGGHYSSFG</sequence>
<protein>
    <submittedName>
        <fullName evidence="2">Uncharacterized protein</fullName>
    </submittedName>
</protein>
<reference evidence="2" key="1">
    <citation type="submission" date="2021-02" db="EMBL/GenBank/DDBJ databases">
        <authorList>
            <person name="Dougan E. K."/>
            <person name="Rhodes N."/>
            <person name="Thang M."/>
            <person name="Chan C."/>
        </authorList>
    </citation>
    <scope>NUCLEOTIDE SEQUENCE</scope>
</reference>
<comment type="caution">
    <text evidence="2">The sequence shown here is derived from an EMBL/GenBank/DDBJ whole genome shotgun (WGS) entry which is preliminary data.</text>
</comment>
<dbReference type="EMBL" id="CAJNNW010032026">
    <property type="protein sequence ID" value="CAE8710707.1"/>
    <property type="molecule type" value="Genomic_DNA"/>
</dbReference>
<proteinExistence type="predicted"/>
<evidence type="ECO:0000313" key="3">
    <source>
        <dbReference type="Proteomes" id="UP000626109"/>
    </source>
</evidence>
<evidence type="ECO:0000313" key="2">
    <source>
        <dbReference type="EMBL" id="CAE8710707.1"/>
    </source>
</evidence>
<dbReference type="Proteomes" id="UP000626109">
    <property type="component" value="Unassembled WGS sequence"/>
</dbReference>
<dbReference type="AlphaFoldDB" id="A0A813KQR6"/>
<dbReference type="InterPro" id="IPR010736">
    <property type="entry name" value="SHIPPO-rpt"/>
</dbReference>
<name>A0A813KQR6_POLGL</name>
<feature type="region of interest" description="Disordered" evidence="1">
    <location>
        <begin position="1"/>
        <end position="241"/>
    </location>
</feature>
<dbReference type="Pfam" id="PF07004">
    <property type="entry name" value="SHIPPO-rpt"/>
    <property type="match status" value="4"/>
</dbReference>
<evidence type="ECO:0000256" key="1">
    <source>
        <dbReference type="SAM" id="MobiDB-lite"/>
    </source>
</evidence>